<comment type="caution">
    <text evidence="7">The sequence shown here is derived from an EMBL/GenBank/DDBJ whole genome shotgun (WGS) entry which is preliminary data.</text>
</comment>
<evidence type="ECO:0000256" key="5">
    <source>
        <dbReference type="SAM" id="MobiDB-lite"/>
    </source>
</evidence>
<dbReference type="PROSITE" id="PS50808">
    <property type="entry name" value="ZF_BED"/>
    <property type="match status" value="1"/>
</dbReference>
<dbReference type="EMBL" id="WJQU01000003">
    <property type="protein sequence ID" value="KAJ6639319.1"/>
    <property type="molecule type" value="Genomic_DNA"/>
</dbReference>
<gene>
    <name evidence="7" type="ORF">Bhyg_12063</name>
</gene>
<reference evidence="7" key="1">
    <citation type="submission" date="2022-07" db="EMBL/GenBank/DDBJ databases">
        <authorList>
            <person name="Trinca V."/>
            <person name="Uliana J.V.C."/>
            <person name="Torres T.T."/>
            <person name="Ward R.J."/>
            <person name="Monesi N."/>
        </authorList>
    </citation>
    <scope>NUCLEOTIDE SEQUENCE</scope>
    <source>
        <strain evidence="7">HSMRA1968</strain>
        <tissue evidence="7">Whole embryos</tissue>
    </source>
</reference>
<keyword evidence="2 4" id="KW-0863">Zinc-finger</keyword>
<dbReference type="Proteomes" id="UP001151699">
    <property type="component" value="Chromosome X"/>
</dbReference>
<dbReference type="SMART" id="SM00614">
    <property type="entry name" value="ZnF_BED"/>
    <property type="match status" value="1"/>
</dbReference>
<organism evidence="7 8">
    <name type="scientific">Pseudolycoriella hygida</name>
    <dbReference type="NCBI Taxonomy" id="35572"/>
    <lineage>
        <taxon>Eukaryota</taxon>
        <taxon>Metazoa</taxon>
        <taxon>Ecdysozoa</taxon>
        <taxon>Arthropoda</taxon>
        <taxon>Hexapoda</taxon>
        <taxon>Insecta</taxon>
        <taxon>Pterygota</taxon>
        <taxon>Neoptera</taxon>
        <taxon>Endopterygota</taxon>
        <taxon>Diptera</taxon>
        <taxon>Nematocera</taxon>
        <taxon>Sciaroidea</taxon>
        <taxon>Sciaridae</taxon>
        <taxon>Pseudolycoriella</taxon>
    </lineage>
</organism>
<feature type="compositionally biased region" description="Basic residues" evidence="5">
    <location>
        <begin position="1"/>
        <end position="12"/>
    </location>
</feature>
<evidence type="ECO:0000256" key="3">
    <source>
        <dbReference type="ARBA" id="ARBA00022833"/>
    </source>
</evidence>
<dbReference type="AlphaFoldDB" id="A0A9Q0MY00"/>
<evidence type="ECO:0000256" key="1">
    <source>
        <dbReference type="ARBA" id="ARBA00022723"/>
    </source>
</evidence>
<keyword evidence="8" id="KW-1185">Reference proteome</keyword>
<evidence type="ECO:0000256" key="4">
    <source>
        <dbReference type="PROSITE-ProRule" id="PRU00027"/>
    </source>
</evidence>
<dbReference type="GO" id="GO:0003677">
    <property type="term" value="F:DNA binding"/>
    <property type="evidence" value="ECO:0007669"/>
    <property type="project" value="InterPro"/>
</dbReference>
<evidence type="ECO:0000256" key="2">
    <source>
        <dbReference type="ARBA" id="ARBA00022771"/>
    </source>
</evidence>
<protein>
    <recommendedName>
        <fullName evidence="6">BED-type domain-containing protein</fullName>
    </recommendedName>
</protein>
<dbReference type="GO" id="GO:0008270">
    <property type="term" value="F:zinc ion binding"/>
    <property type="evidence" value="ECO:0007669"/>
    <property type="project" value="UniProtKB-KW"/>
</dbReference>
<evidence type="ECO:0000259" key="6">
    <source>
        <dbReference type="PROSITE" id="PS50808"/>
    </source>
</evidence>
<keyword evidence="1" id="KW-0479">Metal-binding</keyword>
<proteinExistence type="predicted"/>
<feature type="domain" description="BED-type" evidence="6">
    <location>
        <begin position="48"/>
        <end position="131"/>
    </location>
</feature>
<feature type="region of interest" description="Disordered" evidence="5">
    <location>
        <begin position="1"/>
        <end position="36"/>
    </location>
</feature>
<dbReference type="InterPro" id="IPR003656">
    <property type="entry name" value="Znf_BED"/>
</dbReference>
<sequence length="170" mass="19152">MSHTKRSRKRKQVQATASVADDVENQTPNQQSTSDDTIDDYSIAIKKDKKSFVWKDFGSLFDGRTQSIADEGFNYCRICLTKLKSSLLDPTATQKSISQQLLNIQKYKSGTSTTNLLNHLTNTHKMKLEKHDASVSQGTKKMTEYFGVNGGEKKVTEIYGLIVESEEDYV</sequence>
<evidence type="ECO:0000313" key="7">
    <source>
        <dbReference type="EMBL" id="KAJ6639319.1"/>
    </source>
</evidence>
<keyword evidence="3" id="KW-0862">Zinc</keyword>
<accession>A0A9Q0MY00</accession>
<name>A0A9Q0MY00_9DIPT</name>
<evidence type="ECO:0000313" key="8">
    <source>
        <dbReference type="Proteomes" id="UP001151699"/>
    </source>
</evidence>